<dbReference type="STRING" id="762845.BCR26_03820"/>
<evidence type="ECO:0000259" key="1">
    <source>
        <dbReference type="Pfam" id="PF10651"/>
    </source>
</evidence>
<comment type="caution">
    <text evidence="2">The sequence shown here is derived from an EMBL/GenBank/DDBJ whole genome shotgun (WGS) entry which is preliminary data.</text>
</comment>
<proteinExistence type="predicted"/>
<keyword evidence="3" id="KW-1185">Reference proteome</keyword>
<dbReference type="InterPro" id="IPR018913">
    <property type="entry name" value="BppU_N"/>
</dbReference>
<gene>
    <name evidence="2" type="ORF">BCR26_03820</name>
</gene>
<dbReference type="Proteomes" id="UP000095256">
    <property type="component" value="Unassembled WGS sequence"/>
</dbReference>
<dbReference type="EMBL" id="MIEK01000034">
    <property type="protein sequence ID" value="OEH81891.1"/>
    <property type="molecule type" value="Genomic_DNA"/>
</dbReference>
<dbReference type="OrthoDB" id="9795386at2"/>
<protein>
    <recommendedName>
        <fullName evidence="1">BppU N-terminal domain-containing protein</fullName>
    </recommendedName>
</protein>
<accession>A0A1E5KVL1</accession>
<dbReference type="AlphaFoldDB" id="A0A1E5KVL1"/>
<name>A0A1E5KVL1_9ENTE</name>
<feature type="domain" description="BppU N-terminal" evidence="1">
    <location>
        <begin position="5"/>
        <end position="151"/>
    </location>
</feature>
<evidence type="ECO:0000313" key="2">
    <source>
        <dbReference type="EMBL" id="OEH81891.1"/>
    </source>
</evidence>
<dbReference type="RefSeq" id="WP_069699213.1">
    <property type="nucleotide sequence ID" value="NZ_JAGGMA010000007.1"/>
</dbReference>
<reference evidence="2 3" key="1">
    <citation type="submission" date="2016-09" db="EMBL/GenBank/DDBJ databases">
        <authorList>
            <person name="Capua I."/>
            <person name="De Benedictis P."/>
            <person name="Joannis T."/>
            <person name="Lombin L.H."/>
            <person name="Cattoli G."/>
        </authorList>
    </citation>
    <scope>NUCLEOTIDE SEQUENCE [LARGE SCALE GENOMIC DNA]</scope>
    <source>
        <strain evidence="2 3">LMG 25899</strain>
    </source>
</reference>
<dbReference type="Pfam" id="PF10651">
    <property type="entry name" value="BppU_N"/>
    <property type="match status" value="1"/>
</dbReference>
<sequence length="291" mass="34117">MSIIYPIFLSSTQPNDNIPTMLIRQFDEGSQVLDVTITEFGKPKDITGMTPFFCVKQGHHTGLGLSEQKVTKIIDAKKGKIQYTLTKYDMQNIGENIAYFSFRELQKDLNWKQQFSTRDFVYQVKESIYNDGIKDSNYIWTFEEILRYFTEWVKTCQQTYDNWYVVAEKELQRIIAEFHNWILTSQKEYKEWSGDKKSEFELWFNAIKDILNENAAANLLNKIEELKLAHFTLKSGETGIIRTIRDDKFSLNHTVKKVATVEHKKEDSALVIAEIDNQRQNTFFLRKVGTV</sequence>
<organism evidence="2 3">
    <name type="scientific">Enterococcus rivorum</name>
    <dbReference type="NCBI Taxonomy" id="762845"/>
    <lineage>
        <taxon>Bacteria</taxon>
        <taxon>Bacillati</taxon>
        <taxon>Bacillota</taxon>
        <taxon>Bacilli</taxon>
        <taxon>Lactobacillales</taxon>
        <taxon>Enterococcaceae</taxon>
        <taxon>Enterococcus</taxon>
    </lineage>
</organism>
<evidence type="ECO:0000313" key="3">
    <source>
        <dbReference type="Proteomes" id="UP000095256"/>
    </source>
</evidence>
<dbReference type="Gene3D" id="6.10.250.1350">
    <property type="match status" value="1"/>
</dbReference>
<dbReference type="Gene3D" id="2.60.40.3350">
    <property type="match status" value="1"/>
</dbReference>